<sequence length="265" mass="29906">MPVPDSLCDTHTLPSHPYPVLCRPVDLPTLTSVLPSCRHASKRDVHGGRLAYAPPIQRLCIALIPHPGRRQCPWPFCPTHRRLAVVPYPTGVFIVVPHRRHYNLCPAVIGRPGHRSRRPDAVSAMWTQSKLPLPRRFPPTHAQICALDLIASKLKLRLVRYTADPSATHPLPARPYRTGALASAPHARHGSLRRRSQFTFAPPHIHPHPPNDDRNRNRNRNHNCLRLAHSHKLHPRHPARTNASACLLPPLSSPPRYPAYRLFLT</sequence>
<protein>
    <submittedName>
        <fullName evidence="2">Uncharacterized protein</fullName>
    </submittedName>
</protein>
<evidence type="ECO:0000313" key="2">
    <source>
        <dbReference type="EMBL" id="KAF7354811.1"/>
    </source>
</evidence>
<reference evidence="2" key="1">
    <citation type="submission" date="2020-05" db="EMBL/GenBank/DDBJ databases">
        <title>Mycena genomes resolve the evolution of fungal bioluminescence.</title>
        <authorList>
            <person name="Tsai I.J."/>
        </authorList>
    </citation>
    <scope>NUCLEOTIDE SEQUENCE</scope>
    <source>
        <strain evidence="2">160909Yilan</strain>
    </source>
</reference>
<proteinExistence type="predicted"/>
<dbReference type="AlphaFoldDB" id="A0A8H6Y9U7"/>
<accession>A0A8H6Y9U7</accession>
<keyword evidence="3" id="KW-1185">Reference proteome</keyword>
<evidence type="ECO:0000256" key="1">
    <source>
        <dbReference type="SAM" id="MobiDB-lite"/>
    </source>
</evidence>
<name>A0A8H6Y9U7_9AGAR</name>
<dbReference type="EMBL" id="JACAZH010000011">
    <property type="protein sequence ID" value="KAF7354811.1"/>
    <property type="molecule type" value="Genomic_DNA"/>
</dbReference>
<feature type="region of interest" description="Disordered" evidence="1">
    <location>
        <begin position="200"/>
        <end position="219"/>
    </location>
</feature>
<gene>
    <name evidence="2" type="ORF">MSAN_01395400</name>
</gene>
<organism evidence="2 3">
    <name type="scientific">Mycena sanguinolenta</name>
    <dbReference type="NCBI Taxonomy" id="230812"/>
    <lineage>
        <taxon>Eukaryota</taxon>
        <taxon>Fungi</taxon>
        <taxon>Dikarya</taxon>
        <taxon>Basidiomycota</taxon>
        <taxon>Agaricomycotina</taxon>
        <taxon>Agaricomycetes</taxon>
        <taxon>Agaricomycetidae</taxon>
        <taxon>Agaricales</taxon>
        <taxon>Marasmiineae</taxon>
        <taxon>Mycenaceae</taxon>
        <taxon>Mycena</taxon>
    </lineage>
</organism>
<comment type="caution">
    <text evidence="2">The sequence shown here is derived from an EMBL/GenBank/DDBJ whole genome shotgun (WGS) entry which is preliminary data.</text>
</comment>
<evidence type="ECO:0000313" key="3">
    <source>
        <dbReference type="Proteomes" id="UP000623467"/>
    </source>
</evidence>
<dbReference type="Proteomes" id="UP000623467">
    <property type="component" value="Unassembled WGS sequence"/>
</dbReference>